<comment type="caution">
    <text evidence="7">The sequence shown here is derived from an EMBL/GenBank/DDBJ whole genome shotgun (WGS) entry which is preliminary data.</text>
</comment>
<protein>
    <recommendedName>
        <fullName evidence="2">diguanylate cyclase</fullName>
        <ecNumber evidence="2">2.7.7.65</ecNumber>
    </recommendedName>
</protein>
<feature type="domain" description="GGDEF" evidence="6">
    <location>
        <begin position="855"/>
        <end position="984"/>
    </location>
</feature>
<dbReference type="InterPro" id="IPR000160">
    <property type="entry name" value="GGDEF_dom"/>
</dbReference>
<name>A0A0B3XJV1_9ALTE</name>
<evidence type="ECO:0000256" key="5">
    <source>
        <dbReference type="SAM" id="Phobius"/>
    </source>
</evidence>
<dbReference type="InterPro" id="IPR043128">
    <property type="entry name" value="Rev_trsase/Diguanyl_cyclase"/>
</dbReference>
<keyword evidence="5" id="KW-0472">Membrane</keyword>
<dbReference type="SUPFAM" id="SSF55073">
    <property type="entry name" value="Nucleotide cyclase"/>
    <property type="match status" value="1"/>
</dbReference>
<dbReference type="RefSeq" id="WP_039224003.1">
    <property type="nucleotide sequence ID" value="NZ_JWLW01000067.1"/>
</dbReference>
<evidence type="ECO:0000256" key="4">
    <source>
        <dbReference type="SAM" id="Coils"/>
    </source>
</evidence>
<dbReference type="Gene3D" id="2.60.40.10">
    <property type="entry name" value="Immunoglobulins"/>
    <property type="match status" value="1"/>
</dbReference>
<dbReference type="Gene3D" id="3.30.70.270">
    <property type="match status" value="1"/>
</dbReference>
<evidence type="ECO:0000259" key="6">
    <source>
        <dbReference type="PROSITE" id="PS50887"/>
    </source>
</evidence>
<dbReference type="EC" id="2.7.7.65" evidence="2"/>
<evidence type="ECO:0000256" key="3">
    <source>
        <dbReference type="ARBA" id="ARBA00034247"/>
    </source>
</evidence>
<dbReference type="InterPro" id="IPR011110">
    <property type="entry name" value="Reg_prop"/>
</dbReference>
<reference evidence="7 8" key="1">
    <citation type="submission" date="2014-12" db="EMBL/GenBank/DDBJ databases">
        <title>Genome sequencing of Alteromonas marina AD001.</title>
        <authorList>
            <person name="Adrian T.G.S."/>
            <person name="Chan K.G."/>
        </authorList>
    </citation>
    <scope>NUCLEOTIDE SEQUENCE [LARGE SCALE GENOMIC DNA]</scope>
    <source>
        <strain evidence="7 8">AD001</strain>
    </source>
</reference>
<dbReference type="CDD" id="cd00146">
    <property type="entry name" value="PKD"/>
    <property type="match status" value="1"/>
</dbReference>
<dbReference type="InterPro" id="IPR015943">
    <property type="entry name" value="WD40/YVTN_repeat-like_dom_sf"/>
</dbReference>
<dbReference type="InterPro" id="IPR013783">
    <property type="entry name" value="Ig-like_fold"/>
</dbReference>
<accession>A0A0B3XJV1</accession>
<keyword evidence="5" id="KW-0812">Transmembrane</keyword>
<dbReference type="SMART" id="SM00267">
    <property type="entry name" value="GGDEF"/>
    <property type="match status" value="1"/>
</dbReference>
<feature type="transmembrane region" description="Helical" evidence="5">
    <location>
        <begin position="772"/>
        <end position="791"/>
    </location>
</feature>
<dbReference type="PANTHER" id="PTHR45138">
    <property type="entry name" value="REGULATORY COMPONENTS OF SENSORY TRANSDUCTION SYSTEM"/>
    <property type="match status" value="1"/>
</dbReference>
<feature type="coiled-coil region" evidence="4">
    <location>
        <begin position="793"/>
        <end position="827"/>
    </location>
</feature>
<keyword evidence="5" id="KW-1133">Transmembrane helix</keyword>
<evidence type="ECO:0000256" key="2">
    <source>
        <dbReference type="ARBA" id="ARBA00012528"/>
    </source>
</evidence>
<dbReference type="AlphaFoldDB" id="A0A0B3XJV1"/>
<dbReference type="Gene3D" id="2.130.10.10">
    <property type="entry name" value="YVTN repeat-like/Quinoprotein amine dehydrogenase"/>
    <property type="match status" value="2"/>
</dbReference>
<dbReference type="PANTHER" id="PTHR45138:SF9">
    <property type="entry name" value="DIGUANYLATE CYCLASE DGCM-RELATED"/>
    <property type="match status" value="1"/>
</dbReference>
<dbReference type="Pfam" id="PF07494">
    <property type="entry name" value="Reg_prop"/>
    <property type="match status" value="1"/>
</dbReference>
<keyword evidence="4" id="KW-0175">Coiled coil</keyword>
<organism evidence="7 8">
    <name type="scientific">Alteromonas marina</name>
    <dbReference type="NCBI Taxonomy" id="203795"/>
    <lineage>
        <taxon>Bacteria</taxon>
        <taxon>Pseudomonadati</taxon>
        <taxon>Pseudomonadota</taxon>
        <taxon>Gammaproteobacteria</taxon>
        <taxon>Alteromonadales</taxon>
        <taxon>Alteromonadaceae</taxon>
        <taxon>Alteromonas/Salinimonas group</taxon>
        <taxon>Alteromonas</taxon>
    </lineage>
</organism>
<dbReference type="NCBIfam" id="TIGR00254">
    <property type="entry name" value="GGDEF"/>
    <property type="match status" value="1"/>
</dbReference>
<sequence length="984" mass="110508">MRLPSAYLFSIFALLVSFNFIARAEIGAPAFHTFDMESGITHVTVSDIAEDKYGFLWLASQSGIDKFDGYTFRNFGMWGDDKSTGLQTLSVLQLEASPDGDYIWVGTFSGLSRLNVDTEKFKHYSLPVSSPSSKQVINRIKTTSDGTLWIVSERNVYRYYEKNDSIELVSYLPDTTSTLTDIELIGNTLYVTSTSGLYKLDAIKNSLVLVAYEGVNFTRLVSAERSRFWLGTSTHGICLFNPNVEPEPITKQCTSEIQGLSDNSVTDILLQRNGDLWVATERGLNLLKAHSPYTVLHFPISDKDSGDERVSSLYQTKSGLVVVGTKDDGFAISNPELSNFYTTEVGGGRIIGSMASFKENKVWVANEKGLWIYDTVNKTYEGPFTSNNAQKSDNKASDKITSTFYDSNNDTLWVTTRSGLAKLNRETSRLEIEGLQGKSGYSINIDTQGDIWFGGYSDGVFVYRPSERRVIQQWPLSLTTRILFENDESAWLSTVTGLHLANKLTGELTSISDYTDKITDSTVVTWVSRSERGGYWVGTQADGLYFVTKNNDDLSTITVTQITPESRLSKVSIGAIVEDDEYGLWISTIEGITYLAPDLSTLYHYGAENGALSKGYYIGSVATTQNNTILFGGAEGLTQFVPSEVANVKWSPAVHLTKVETVSRDEQNGTSVQQRLNLGEKIELTHNNIALSIKFAATDFMNANELRYAYKLVDFENSWRFTDFKTRVATYTNLEPGRYRFTVKAINQENVWSSDEAQLEVIVIPPWWDEPIWRGALVLSILFIISSVIWLRISALKKRSAELALKVEEKTRDLEAMIEKLTHLSTQDSLTGLKNRRYFTQRANAEWQEFKRHGRTFSLLIVDIDFFKNINDEYGHHVGDEVLVKIAKTLEKNLRESDVIARWGGEEFLILLPSLNIQEAYWVAEKLRKCVSEQTIESHPHSIKVTITCGVADIKDYDSVDACIHAVDKKLYMGKESGRNAVVK</sequence>
<dbReference type="Pfam" id="PF00990">
    <property type="entry name" value="GGDEF"/>
    <property type="match status" value="1"/>
</dbReference>
<keyword evidence="8" id="KW-1185">Reference proteome</keyword>
<comment type="cofactor">
    <cofactor evidence="1">
        <name>Mg(2+)</name>
        <dbReference type="ChEBI" id="CHEBI:18420"/>
    </cofactor>
</comment>
<dbReference type="InterPro" id="IPR050469">
    <property type="entry name" value="Diguanylate_Cyclase"/>
</dbReference>
<dbReference type="FunFam" id="3.30.70.270:FF:000001">
    <property type="entry name" value="Diguanylate cyclase domain protein"/>
    <property type="match status" value="1"/>
</dbReference>
<gene>
    <name evidence="7" type="ORF">RJ41_18475</name>
</gene>
<evidence type="ECO:0000256" key="1">
    <source>
        <dbReference type="ARBA" id="ARBA00001946"/>
    </source>
</evidence>
<evidence type="ECO:0000313" key="7">
    <source>
        <dbReference type="EMBL" id="KHT44207.1"/>
    </source>
</evidence>
<comment type="catalytic activity">
    <reaction evidence="3">
        <text>2 GTP = 3',3'-c-di-GMP + 2 diphosphate</text>
        <dbReference type="Rhea" id="RHEA:24898"/>
        <dbReference type="ChEBI" id="CHEBI:33019"/>
        <dbReference type="ChEBI" id="CHEBI:37565"/>
        <dbReference type="ChEBI" id="CHEBI:58805"/>
        <dbReference type="EC" id="2.7.7.65"/>
    </reaction>
</comment>
<dbReference type="InterPro" id="IPR029787">
    <property type="entry name" value="Nucleotide_cyclase"/>
</dbReference>
<dbReference type="EMBL" id="JWLW01000067">
    <property type="protein sequence ID" value="KHT44207.1"/>
    <property type="molecule type" value="Genomic_DNA"/>
</dbReference>
<dbReference type="OrthoDB" id="9772100at2"/>
<evidence type="ECO:0000313" key="8">
    <source>
        <dbReference type="Proteomes" id="UP000031197"/>
    </source>
</evidence>
<dbReference type="InterPro" id="IPR011123">
    <property type="entry name" value="Y_Y_Y"/>
</dbReference>
<dbReference type="Pfam" id="PF07495">
    <property type="entry name" value="Y_Y_Y"/>
    <property type="match status" value="1"/>
</dbReference>
<proteinExistence type="predicted"/>
<dbReference type="Proteomes" id="UP000031197">
    <property type="component" value="Unassembled WGS sequence"/>
</dbReference>
<dbReference type="GO" id="GO:0052621">
    <property type="term" value="F:diguanylate cyclase activity"/>
    <property type="evidence" value="ECO:0007669"/>
    <property type="project" value="UniProtKB-EC"/>
</dbReference>
<dbReference type="PROSITE" id="PS50887">
    <property type="entry name" value="GGDEF"/>
    <property type="match status" value="1"/>
</dbReference>
<dbReference type="CDD" id="cd01949">
    <property type="entry name" value="GGDEF"/>
    <property type="match status" value="1"/>
</dbReference>
<dbReference type="SUPFAM" id="SSF63829">
    <property type="entry name" value="Calcium-dependent phosphotriesterase"/>
    <property type="match status" value="2"/>
</dbReference>